<dbReference type="RefSeq" id="WP_206715834.1">
    <property type="nucleotide sequence ID" value="NZ_CP071091.1"/>
</dbReference>
<reference evidence="2 3" key="1">
    <citation type="submission" date="2021-02" db="EMBL/GenBank/DDBJ databases">
        <title>De Novo genome assembly of isolated myxobacteria.</title>
        <authorList>
            <person name="Stevens D.C."/>
        </authorList>
    </citation>
    <scope>NUCLEOTIDE SEQUENCE [LARGE SCALE GENOMIC DNA]</scope>
    <source>
        <strain evidence="2 3">SCHIC003</strain>
    </source>
</reference>
<proteinExistence type="predicted"/>
<dbReference type="PROSITE" id="PS51257">
    <property type="entry name" value="PROKAR_LIPOPROTEIN"/>
    <property type="match status" value="1"/>
</dbReference>
<name>A0ABX7N5M6_9BACT</name>
<gene>
    <name evidence="2" type="ORF">JY572_37960</name>
</gene>
<organism evidence="2 3">
    <name type="scientific">Myxococcus landrumensis</name>
    <dbReference type="NCBI Taxonomy" id="2813577"/>
    <lineage>
        <taxon>Bacteria</taxon>
        <taxon>Pseudomonadati</taxon>
        <taxon>Myxococcota</taxon>
        <taxon>Myxococcia</taxon>
        <taxon>Myxococcales</taxon>
        <taxon>Cystobacterineae</taxon>
        <taxon>Myxococcaceae</taxon>
        <taxon>Myxococcus</taxon>
    </lineage>
</organism>
<evidence type="ECO:0000256" key="1">
    <source>
        <dbReference type="SAM" id="MobiDB-lite"/>
    </source>
</evidence>
<protein>
    <recommendedName>
        <fullName evidence="4">Lipoprotein</fullName>
    </recommendedName>
</protein>
<evidence type="ECO:0008006" key="4">
    <source>
        <dbReference type="Google" id="ProtNLM"/>
    </source>
</evidence>
<accession>A0ABX7N5M6</accession>
<sequence length="223" mass="23870">MRVLIFVTGLGIAGCTTPYQRMGFAGGYRDSLAAPGVNRIEVRGNAFTGIEQLEAYFHRRASEICNGNKYDWRMDSGASNDPSTWTARRIGSSVRITETPGFRKGWVTGLIACEDKGMTVAAKSGHVPEDKMQVIEVGSGRIAAISADVAISKVPGSYRFAFVSDGKVAAMTPEGHRVLVDVANIDPAKALGYRFLGDAEIERPSDSPSQPSDSGAVPAAERR</sequence>
<evidence type="ECO:0000313" key="2">
    <source>
        <dbReference type="EMBL" id="QSQ14040.1"/>
    </source>
</evidence>
<keyword evidence="3" id="KW-1185">Reference proteome</keyword>
<feature type="region of interest" description="Disordered" evidence="1">
    <location>
        <begin position="201"/>
        <end position="223"/>
    </location>
</feature>
<evidence type="ECO:0000313" key="3">
    <source>
        <dbReference type="Proteomes" id="UP000663090"/>
    </source>
</evidence>
<dbReference type="Proteomes" id="UP000663090">
    <property type="component" value="Chromosome"/>
</dbReference>
<dbReference type="EMBL" id="CP071091">
    <property type="protein sequence ID" value="QSQ14040.1"/>
    <property type="molecule type" value="Genomic_DNA"/>
</dbReference>